<sequence length="242" mass="27729">MINNKKSIGKMIVGLLVVFMLSGCMYPQEKRAEKQVSNNEQLAVVQQAVDQYREDTGVLPIQTKEEDTPIYQKYVVDFRELIPRYLQEPPSNSFENGGAYQYVIIDPETTAHIKVIDLRMMNEIQQAQMEINRYIQKNGYSPVKEPIGKGLFRIDQERLNGNSELKVPSPYHHDTYLPLIMNANGQVLVDYSIDLNIALEEFDHSFKEGEDIRSILTDHYPIAPAFSVPYTIDESGEPVIKE</sequence>
<proteinExistence type="predicted"/>
<dbReference type="AlphaFoldDB" id="A0A1I1ZQ57"/>
<dbReference type="EMBL" id="FONT01000001">
    <property type="protein sequence ID" value="SFE33762.1"/>
    <property type="molecule type" value="Genomic_DNA"/>
</dbReference>
<dbReference type="OrthoDB" id="2449131at2"/>
<gene>
    <name evidence="1" type="ORF">SAMN05192532_101376</name>
</gene>
<evidence type="ECO:0000313" key="2">
    <source>
        <dbReference type="Proteomes" id="UP000199516"/>
    </source>
</evidence>
<dbReference type="RefSeq" id="WP_091656594.1">
    <property type="nucleotide sequence ID" value="NZ_FONT01000001.1"/>
</dbReference>
<organism evidence="1 2">
    <name type="scientific">Alteribacillus iranensis</name>
    <dbReference type="NCBI Taxonomy" id="930128"/>
    <lineage>
        <taxon>Bacteria</taxon>
        <taxon>Bacillati</taxon>
        <taxon>Bacillota</taxon>
        <taxon>Bacilli</taxon>
        <taxon>Bacillales</taxon>
        <taxon>Bacillaceae</taxon>
        <taxon>Alteribacillus</taxon>
    </lineage>
</organism>
<accession>A0A1I1ZQ57</accession>
<protein>
    <recommendedName>
        <fullName evidence="3">ABC transporter periplasmic binding protein yphF</fullName>
    </recommendedName>
</protein>
<dbReference type="PROSITE" id="PS51257">
    <property type="entry name" value="PROKAR_LIPOPROTEIN"/>
    <property type="match status" value="1"/>
</dbReference>
<dbReference type="STRING" id="930128.SAMN05192532_101376"/>
<keyword evidence="2" id="KW-1185">Reference proteome</keyword>
<name>A0A1I1ZQ57_9BACI</name>
<evidence type="ECO:0008006" key="3">
    <source>
        <dbReference type="Google" id="ProtNLM"/>
    </source>
</evidence>
<evidence type="ECO:0000313" key="1">
    <source>
        <dbReference type="EMBL" id="SFE33762.1"/>
    </source>
</evidence>
<dbReference type="Proteomes" id="UP000199516">
    <property type="component" value="Unassembled WGS sequence"/>
</dbReference>
<reference evidence="1 2" key="1">
    <citation type="submission" date="2016-10" db="EMBL/GenBank/DDBJ databases">
        <authorList>
            <person name="de Groot N.N."/>
        </authorList>
    </citation>
    <scope>NUCLEOTIDE SEQUENCE [LARGE SCALE GENOMIC DNA]</scope>
    <source>
        <strain evidence="1 2">DSM 23995</strain>
    </source>
</reference>